<organism evidence="2 3">
    <name type="scientific">Rubus argutus</name>
    <name type="common">Southern blackberry</name>
    <dbReference type="NCBI Taxonomy" id="59490"/>
    <lineage>
        <taxon>Eukaryota</taxon>
        <taxon>Viridiplantae</taxon>
        <taxon>Streptophyta</taxon>
        <taxon>Embryophyta</taxon>
        <taxon>Tracheophyta</taxon>
        <taxon>Spermatophyta</taxon>
        <taxon>Magnoliopsida</taxon>
        <taxon>eudicotyledons</taxon>
        <taxon>Gunneridae</taxon>
        <taxon>Pentapetalae</taxon>
        <taxon>rosids</taxon>
        <taxon>fabids</taxon>
        <taxon>Rosales</taxon>
        <taxon>Rosaceae</taxon>
        <taxon>Rosoideae</taxon>
        <taxon>Rosoideae incertae sedis</taxon>
        <taxon>Rubus</taxon>
    </lineage>
</organism>
<gene>
    <name evidence="2" type="ORF">M0R45_011799</name>
</gene>
<sequence length="103" mass="11653">MTIPASSSLASAKPCVSPHHRGTSRSLLLSSFHAPYSRYTHAPLSILTVAEFPTEPLWKLIKIKGWQVLGILKSDFGHEENYAMAYREVDGRTLGHEFWEKRD</sequence>
<protein>
    <submittedName>
        <fullName evidence="2">Uncharacterized protein</fullName>
    </submittedName>
</protein>
<dbReference type="EMBL" id="JBEDUW010000002">
    <property type="protein sequence ID" value="KAK9946330.1"/>
    <property type="molecule type" value="Genomic_DNA"/>
</dbReference>
<dbReference type="AlphaFoldDB" id="A0AAW1YCP1"/>
<reference evidence="2 3" key="1">
    <citation type="journal article" date="2023" name="G3 (Bethesda)">
        <title>A chromosome-length genome assembly and annotation of blackberry (Rubus argutus, cv. 'Hillquist').</title>
        <authorList>
            <person name="Bruna T."/>
            <person name="Aryal R."/>
            <person name="Dudchenko O."/>
            <person name="Sargent D.J."/>
            <person name="Mead D."/>
            <person name="Buti M."/>
            <person name="Cavallini A."/>
            <person name="Hytonen T."/>
            <person name="Andres J."/>
            <person name="Pham M."/>
            <person name="Weisz D."/>
            <person name="Mascagni F."/>
            <person name="Usai G."/>
            <person name="Natali L."/>
            <person name="Bassil N."/>
            <person name="Fernandez G.E."/>
            <person name="Lomsadze A."/>
            <person name="Armour M."/>
            <person name="Olukolu B."/>
            <person name="Poorten T."/>
            <person name="Britton C."/>
            <person name="Davik J."/>
            <person name="Ashrafi H."/>
            <person name="Aiden E.L."/>
            <person name="Borodovsky M."/>
            <person name="Worthington M."/>
        </authorList>
    </citation>
    <scope>NUCLEOTIDE SEQUENCE [LARGE SCALE GENOMIC DNA]</scope>
    <source>
        <strain evidence="2">PI 553951</strain>
    </source>
</reference>
<feature type="region of interest" description="Disordered" evidence="1">
    <location>
        <begin position="1"/>
        <end position="23"/>
    </location>
</feature>
<proteinExistence type="predicted"/>
<keyword evidence="3" id="KW-1185">Reference proteome</keyword>
<evidence type="ECO:0000256" key="1">
    <source>
        <dbReference type="SAM" id="MobiDB-lite"/>
    </source>
</evidence>
<name>A0AAW1YCP1_RUBAR</name>
<feature type="compositionally biased region" description="Polar residues" evidence="1">
    <location>
        <begin position="1"/>
        <end position="10"/>
    </location>
</feature>
<accession>A0AAW1YCP1</accession>
<dbReference type="Proteomes" id="UP001457282">
    <property type="component" value="Unassembled WGS sequence"/>
</dbReference>
<comment type="caution">
    <text evidence="2">The sequence shown here is derived from an EMBL/GenBank/DDBJ whole genome shotgun (WGS) entry which is preliminary data.</text>
</comment>
<evidence type="ECO:0000313" key="2">
    <source>
        <dbReference type="EMBL" id="KAK9946330.1"/>
    </source>
</evidence>
<evidence type="ECO:0000313" key="3">
    <source>
        <dbReference type="Proteomes" id="UP001457282"/>
    </source>
</evidence>